<keyword evidence="1 2" id="KW-0103">Bromodomain</keyword>
<organism evidence="5 6">
    <name type="scientific">Gossypium raimondii</name>
    <name type="common">Peruvian cotton</name>
    <name type="synonym">Gossypium klotzschianum subsp. raimondii</name>
    <dbReference type="NCBI Taxonomy" id="29730"/>
    <lineage>
        <taxon>Eukaryota</taxon>
        <taxon>Viridiplantae</taxon>
        <taxon>Streptophyta</taxon>
        <taxon>Embryophyta</taxon>
        <taxon>Tracheophyta</taxon>
        <taxon>Spermatophyta</taxon>
        <taxon>Magnoliopsida</taxon>
        <taxon>eudicotyledons</taxon>
        <taxon>Gunneridae</taxon>
        <taxon>Pentapetalae</taxon>
        <taxon>rosids</taxon>
        <taxon>malvids</taxon>
        <taxon>Malvales</taxon>
        <taxon>Malvaceae</taxon>
        <taxon>Malvoideae</taxon>
        <taxon>Gossypium</taxon>
    </lineage>
</organism>
<evidence type="ECO:0000313" key="6">
    <source>
        <dbReference type="Proteomes" id="UP000032304"/>
    </source>
</evidence>
<reference evidence="5 6" key="1">
    <citation type="journal article" date="2012" name="Nature">
        <title>Repeated polyploidization of Gossypium genomes and the evolution of spinnable cotton fibres.</title>
        <authorList>
            <person name="Paterson A.H."/>
            <person name="Wendel J.F."/>
            <person name="Gundlach H."/>
            <person name="Guo H."/>
            <person name="Jenkins J."/>
            <person name="Jin D."/>
            <person name="Llewellyn D."/>
            <person name="Showmaker K.C."/>
            <person name="Shu S."/>
            <person name="Udall J."/>
            <person name="Yoo M.J."/>
            <person name="Byers R."/>
            <person name="Chen W."/>
            <person name="Doron-Faigenboim A."/>
            <person name="Duke M.V."/>
            <person name="Gong L."/>
            <person name="Grimwood J."/>
            <person name="Grover C."/>
            <person name="Grupp K."/>
            <person name="Hu G."/>
            <person name="Lee T.H."/>
            <person name="Li J."/>
            <person name="Lin L."/>
            <person name="Liu T."/>
            <person name="Marler B.S."/>
            <person name="Page J.T."/>
            <person name="Roberts A.W."/>
            <person name="Romanel E."/>
            <person name="Sanders W.S."/>
            <person name="Szadkowski E."/>
            <person name="Tan X."/>
            <person name="Tang H."/>
            <person name="Xu C."/>
            <person name="Wang J."/>
            <person name="Wang Z."/>
            <person name="Zhang D."/>
            <person name="Zhang L."/>
            <person name="Ashrafi H."/>
            <person name="Bedon F."/>
            <person name="Bowers J.E."/>
            <person name="Brubaker C.L."/>
            <person name="Chee P.W."/>
            <person name="Das S."/>
            <person name="Gingle A.R."/>
            <person name="Haigler C.H."/>
            <person name="Harker D."/>
            <person name="Hoffmann L.V."/>
            <person name="Hovav R."/>
            <person name="Jones D.C."/>
            <person name="Lemke C."/>
            <person name="Mansoor S."/>
            <person name="ur Rahman M."/>
            <person name="Rainville L.N."/>
            <person name="Rambani A."/>
            <person name="Reddy U.K."/>
            <person name="Rong J.K."/>
            <person name="Saranga Y."/>
            <person name="Scheffler B.E."/>
            <person name="Scheffler J.A."/>
            <person name="Stelly D.M."/>
            <person name="Triplett B.A."/>
            <person name="Van Deynze A."/>
            <person name="Vaslin M.F."/>
            <person name="Waghmare V.N."/>
            <person name="Walford S.A."/>
            <person name="Wright R.J."/>
            <person name="Zaki E.A."/>
            <person name="Zhang T."/>
            <person name="Dennis E.S."/>
            <person name="Mayer K.F."/>
            <person name="Peterson D.G."/>
            <person name="Rokhsar D.S."/>
            <person name="Wang X."/>
            <person name="Schmutz J."/>
        </authorList>
    </citation>
    <scope>NUCLEOTIDE SEQUENCE [LARGE SCALE GENOMIC DNA]</scope>
</reference>
<dbReference type="EMBL" id="CM001744">
    <property type="protein sequence ID" value="KJB27609.1"/>
    <property type="molecule type" value="Genomic_DNA"/>
</dbReference>
<proteinExistence type="predicted"/>
<gene>
    <name evidence="5" type="ORF">B456_005G001900</name>
</gene>
<dbReference type="InterPro" id="IPR001487">
    <property type="entry name" value="Bromodomain"/>
</dbReference>
<dbReference type="STRING" id="29730.A0A0D2R6T6"/>
<dbReference type="Gramene" id="KJB27609">
    <property type="protein sequence ID" value="KJB27609"/>
    <property type="gene ID" value="B456_005G001900"/>
</dbReference>
<accession>A0A0D2R6T6</accession>
<dbReference type="PANTHER" id="PTHR22881:SF26">
    <property type="entry name" value="BROMODOMAIN CONTAINING PROTEIN, EXPRESSED"/>
    <property type="match status" value="1"/>
</dbReference>
<dbReference type="eggNOG" id="KOG0955">
    <property type="taxonomic scope" value="Eukaryota"/>
</dbReference>
<dbReference type="InterPro" id="IPR036427">
    <property type="entry name" value="Bromodomain-like_sf"/>
</dbReference>
<dbReference type="AlphaFoldDB" id="A0A0D2R6T6"/>
<dbReference type="PANTHER" id="PTHR22881">
    <property type="entry name" value="BROMODOMAIN CONTAINING PROTEIN"/>
    <property type="match status" value="1"/>
</dbReference>
<evidence type="ECO:0000313" key="5">
    <source>
        <dbReference type="EMBL" id="KJB27609.1"/>
    </source>
</evidence>
<feature type="domain" description="Bromo" evidence="4">
    <location>
        <begin position="83"/>
        <end position="153"/>
    </location>
</feature>
<evidence type="ECO:0000256" key="3">
    <source>
        <dbReference type="SAM" id="MobiDB-lite"/>
    </source>
</evidence>
<dbReference type="SUPFAM" id="SSF47370">
    <property type="entry name" value="Bromodomain"/>
    <property type="match status" value="1"/>
</dbReference>
<dbReference type="InterPro" id="IPR051831">
    <property type="entry name" value="Bromodomain_contain_prot"/>
</dbReference>
<dbReference type="Pfam" id="PF00439">
    <property type="entry name" value="Bromodomain"/>
    <property type="match status" value="1"/>
</dbReference>
<keyword evidence="6" id="KW-1185">Reference proteome</keyword>
<evidence type="ECO:0000256" key="2">
    <source>
        <dbReference type="PROSITE-ProRule" id="PRU00035"/>
    </source>
</evidence>
<dbReference type="Proteomes" id="UP000032304">
    <property type="component" value="Chromosome 5"/>
</dbReference>
<dbReference type="CDD" id="cd04369">
    <property type="entry name" value="Bromodomain"/>
    <property type="match status" value="1"/>
</dbReference>
<evidence type="ECO:0000256" key="1">
    <source>
        <dbReference type="ARBA" id="ARBA00023117"/>
    </source>
</evidence>
<feature type="region of interest" description="Disordered" evidence="3">
    <location>
        <begin position="1"/>
        <end position="25"/>
    </location>
</feature>
<name>A0A0D2R6T6_GOSRA</name>
<dbReference type="PRINTS" id="PR00503">
    <property type="entry name" value="BROMODOMAIN"/>
</dbReference>
<dbReference type="PROSITE" id="PS50014">
    <property type="entry name" value="BROMODOMAIN_2"/>
    <property type="match status" value="1"/>
</dbReference>
<protein>
    <recommendedName>
        <fullName evidence="4">Bromo domain-containing protein</fullName>
    </recommendedName>
</protein>
<dbReference type="Gene3D" id="1.20.920.10">
    <property type="entry name" value="Bromodomain-like"/>
    <property type="match status" value="1"/>
</dbReference>
<sequence length="452" mass="51055">MASSSRKIGMSKWKQGKRRSSRLSGVLDACKAQQSQKMASHESIIKGPYDDKAAPSTGYTLIQDQPSSMPKKPILERILDILQRRDTYEIFAEPVDPEKVEGYYEIIKEPMDFGTMRAKLHEGMYTSLQQFEHDVYLIPQNAMHFNSPTTIYFKQARAIYELAQKAFSCLKNDPKNLESEFSETKRRTNRRIMYEAKAPSSSKLTTNLRSNIKTNLSSKSMSCFLGNSGGFDSRDYGIHSGAINCKRNSYVEGDKRCTYAPWTSLLTENASIVSTDSTPLVPVNQQDIGYKDSLMLFVKDLGPTAQMVAKRKLMGCWVGALFQQPECEYPNAFGSTQKGLPRATVNITDHLHSHRGPTNYKGQMRGDDDPVDRLNEEQLESCQLKLSIGGGLESRCYSKEAKVETSSAPPTQIEENRLDLRSRKDEVEARKGFIFDLPFLKKRLREINSLGN</sequence>
<evidence type="ECO:0000259" key="4">
    <source>
        <dbReference type="PROSITE" id="PS50014"/>
    </source>
</evidence>
<dbReference type="SMART" id="SM00297">
    <property type="entry name" value="BROMO"/>
    <property type="match status" value="1"/>
</dbReference>